<keyword evidence="4" id="KW-0472">Membrane</keyword>
<dbReference type="PANTHER" id="PTHR33365">
    <property type="entry name" value="YALI0B05434P"/>
    <property type="match status" value="1"/>
</dbReference>
<sequence>MDFRTQKRLSNDDSSLPSSSESADTTDTLLEKSLSPYREKNLPFWREHIKIVLVTGTAFLFLFAFSAIVFENNRKLEKQLQSSLIYSPANEALKWNVVEWEHDDGAQGDYVGEPRPVLEKAWRDIFDIMNVRLSEQDLMAVGRLEDAVALPDGSGYAGTLNVFHELHCIWWLYKYVHKDHYFEGATPQEQAIMKLHSHHCLNYLRKSAMCHSDVGVITYNWKQGSLKPKATATTHQCADWSHITQWSSSRSFNMTKPGYIVNPSLGPIFKEGEAEGLAVGIPEHEVDVNVDVDAIS</sequence>
<organism evidence="5 6">
    <name type="scientific">[Emmonsia] crescens</name>
    <dbReference type="NCBI Taxonomy" id="73230"/>
    <lineage>
        <taxon>Eukaryota</taxon>
        <taxon>Fungi</taxon>
        <taxon>Dikarya</taxon>
        <taxon>Ascomycota</taxon>
        <taxon>Pezizomycotina</taxon>
        <taxon>Eurotiomycetes</taxon>
        <taxon>Eurotiomycetidae</taxon>
        <taxon>Onygenales</taxon>
        <taxon>Ajellomycetaceae</taxon>
        <taxon>Emergomyces</taxon>
    </lineage>
</organism>
<dbReference type="Pfam" id="PF11807">
    <property type="entry name" value="UstYa"/>
    <property type="match status" value="1"/>
</dbReference>
<feature type="compositionally biased region" description="Basic and acidic residues" evidence="3">
    <location>
        <begin position="1"/>
        <end position="11"/>
    </location>
</feature>
<dbReference type="Proteomes" id="UP000226031">
    <property type="component" value="Unassembled WGS sequence"/>
</dbReference>
<keyword evidence="4" id="KW-0812">Transmembrane</keyword>
<evidence type="ECO:0000256" key="2">
    <source>
        <dbReference type="ARBA" id="ARBA00035112"/>
    </source>
</evidence>
<proteinExistence type="inferred from homology"/>
<comment type="pathway">
    <text evidence="1">Mycotoxin biosynthesis.</text>
</comment>
<evidence type="ECO:0000256" key="4">
    <source>
        <dbReference type="SAM" id="Phobius"/>
    </source>
</evidence>
<feature type="region of interest" description="Disordered" evidence="3">
    <location>
        <begin position="1"/>
        <end position="27"/>
    </location>
</feature>
<dbReference type="VEuPathDB" id="FungiDB:EMCG_09714"/>
<evidence type="ECO:0008006" key="7">
    <source>
        <dbReference type="Google" id="ProtNLM"/>
    </source>
</evidence>
<dbReference type="PANTHER" id="PTHR33365:SF4">
    <property type="entry name" value="CYCLOCHLOROTINE BIOSYNTHESIS PROTEIN O"/>
    <property type="match status" value="1"/>
</dbReference>
<feature type="transmembrane region" description="Helical" evidence="4">
    <location>
        <begin position="51"/>
        <end position="70"/>
    </location>
</feature>
<feature type="compositionally biased region" description="Low complexity" evidence="3">
    <location>
        <begin position="12"/>
        <end position="23"/>
    </location>
</feature>
<keyword evidence="6" id="KW-1185">Reference proteome</keyword>
<comment type="similarity">
    <text evidence="2">Belongs to the ustYa family.</text>
</comment>
<dbReference type="AlphaFoldDB" id="A0A2B7Z533"/>
<dbReference type="EMBL" id="PDND01000383">
    <property type="protein sequence ID" value="PGH28530.1"/>
    <property type="molecule type" value="Genomic_DNA"/>
</dbReference>
<dbReference type="GO" id="GO:0043386">
    <property type="term" value="P:mycotoxin biosynthetic process"/>
    <property type="evidence" value="ECO:0007669"/>
    <property type="project" value="InterPro"/>
</dbReference>
<keyword evidence="4" id="KW-1133">Transmembrane helix</keyword>
<gene>
    <name evidence="5" type="ORF">GX50_08727</name>
</gene>
<accession>A0A2B7Z533</accession>
<dbReference type="InterPro" id="IPR021765">
    <property type="entry name" value="UstYa-like"/>
</dbReference>
<evidence type="ECO:0000256" key="3">
    <source>
        <dbReference type="SAM" id="MobiDB-lite"/>
    </source>
</evidence>
<comment type="caution">
    <text evidence="5">The sequence shown here is derived from an EMBL/GenBank/DDBJ whole genome shotgun (WGS) entry which is preliminary data.</text>
</comment>
<evidence type="ECO:0000256" key="1">
    <source>
        <dbReference type="ARBA" id="ARBA00004685"/>
    </source>
</evidence>
<evidence type="ECO:0000313" key="5">
    <source>
        <dbReference type="EMBL" id="PGH28530.1"/>
    </source>
</evidence>
<protein>
    <recommendedName>
        <fullName evidence="7">Tat pathway signal sequence</fullName>
    </recommendedName>
</protein>
<name>A0A2B7Z533_9EURO</name>
<reference evidence="5 6" key="1">
    <citation type="submission" date="2017-10" db="EMBL/GenBank/DDBJ databases">
        <title>Comparative genomics in systemic dimorphic fungi from Ajellomycetaceae.</title>
        <authorList>
            <person name="Munoz J.F."/>
            <person name="Mcewen J.G."/>
            <person name="Clay O.K."/>
            <person name="Cuomo C.A."/>
        </authorList>
    </citation>
    <scope>NUCLEOTIDE SEQUENCE [LARGE SCALE GENOMIC DNA]</scope>
    <source>
        <strain evidence="5 6">UAMH4076</strain>
    </source>
</reference>
<evidence type="ECO:0000313" key="6">
    <source>
        <dbReference type="Proteomes" id="UP000226031"/>
    </source>
</evidence>